<reference evidence="1 2" key="1">
    <citation type="submission" date="2024-02" db="EMBL/GenBank/DDBJ databases">
        <title>Chromosome-level genome assembly of the Eurasian Minnow (Phoxinus phoxinus).</title>
        <authorList>
            <person name="Oriowo T.O."/>
            <person name="Martin S."/>
            <person name="Stange M."/>
            <person name="Chrysostomakis Y."/>
            <person name="Brown T."/>
            <person name="Winkler S."/>
            <person name="Kukowka S."/>
            <person name="Myers E.W."/>
            <person name="Bohne A."/>
        </authorList>
    </citation>
    <scope>NUCLEOTIDE SEQUENCE [LARGE SCALE GENOMIC DNA]</scope>
    <source>
        <strain evidence="1">ZFMK-TIS-60720</strain>
        <tissue evidence="1">Whole Organism</tissue>
    </source>
</reference>
<accession>A0AAN9H8H6</accession>
<organism evidence="1 2">
    <name type="scientific">Phoxinus phoxinus</name>
    <name type="common">Eurasian minnow</name>
    <dbReference type="NCBI Taxonomy" id="58324"/>
    <lineage>
        <taxon>Eukaryota</taxon>
        <taxon>Metazoa</taxon>
        <taxon>Chordata</taxon>
        <taxon>Craniata</taxon>
        <taxon>Vertebrata</taxon>
        <taxon>Euteleostomi</taxon>
        <taxon>Actinopterygii</taxon>
        <taxon>Neopterygii</taxon>
        <taxon>Teleostei</taxon>
        <taxon>Ostariophysi</taxon>
        <taxon>Cypriniformes</taxon>
        <taxon>Leuciscidae</taxon>
        <taxon>Phoxininae</taxon>
        <taxon>Phoxinus</taxon>
    </lineage>
</organism>
<keyword evidence="2" id="KW-1185">Reference proteome</keyword>
<evidence type="ECO:0000313" key="1">
    <source>
        <dbReference type="EMBL" id="KAK7160476.1"/>
    </source>
</evidence>
<evidence type="ECO:0000313" key="2">
    <source>
        <dbReference type="Proteomes" id="UP001364617"/>
    </source>
</evidence>
<dbReference type="EMBL" id="JAYKXH010000008">
    <property type="protein sequence ID" value="KAK7160476.1"/>
    <property type="molecule type" value="Genomic_DNA"/>
</dbReference>
<comment type="caution">
    <text evidence="1">The sequence shown here is derived from an EMBL/GenBank/DDBJ whole genome shotgun (WGS) entry which is preliminary data.</text>
</comment>
<protein>
    <submittedName>
        <fullName evidence="1">Uncharacterized protein</fullName>
    </submittedName>
</protein>
<sequence>MRLESFSGPNSRSKR</sequence>
<dbReference type="Proteomes" id="UP001364617">
    <property type="component" value="Unassembled WGS sequence"/>
</dbReference>
<proteinExistence type="predicted"/>
<gene>
    <name evidence="1" type="ORF">R3I93_008195</name>
</gene>
<name>A0AAN9H8H6_9TELE</name>